<dbReference type="OrthoDB" id="10072259at2759"/>
<keyword evidence="1" id="KW-0175">Coiled coil</keyword>
<accession>A0A8S3ZEF7</accession>
<evidence type="ECO:0008006" key="4">
    <source>
        <dbReference type="Google" id="ProtNLM"/>
    </source>
</evidence>
<comment type="caution">
    <text evidence="2">The sequence shown here is derived from an EMBL/GenBank/DDBJ whole genome shotgun (WGS) entry which is preliminary data.</text>
</comment>
<evidence type="ECO:0000313" key="2">
    <source>
        <dbReference type="EMBL" id="CAG5125422.1"/>
    </source>
</evidence>
<dbReference type="PANTHER" id="PTHR28489:SF2">
    <property type="entry name" value="RENTINAL DEGENERATION 3-LIKE"/>
    <property type="match status" value="1"/>
</dbReference>
<name>A0A8S3ZEF7_9EUPU</name>
<protein>
    <recommendedName>
        <fullName evidence="4">Protein RD3-like</fullName>
    </recommendedName>
</protein>
<gene>
    <name evidence="2" type="ORF">CUNI_LOCUS10980</name>
</gene>
<dbReference type="AlphaFoldDB" id="A0A8S3ZEF7"/>
<dbReference type="InterPro" id="IPR028092">
    <property type="entry name" value="RD3"/>
</dbReference>
<feature type="coiled-coil region" evidence="1">
    <location>
        <begin position="30"/>
        <end position="57"/>
    </location>
</feature>
<sequence>MMSFRNFWRRSFGSGDVYRPPEKDEHMVACDTLMSELDFHMKELDRSKQEQQQEERRMKTGVDYTWLMESQPKSYEIPQMERLELEELCYKVSGSECTQVISLFRDAMIRSPAMEDLPYIMRSCVRKILDERPVQETLTEWVSRRTQSIASFSALSNLRLKPSGKVVPSAEVEDIEMQNNDFQDRKTRALSVPNFAVHKEGGAYPF</sequence>
<dbReference type="PANTHER" id="PTHR28489">
    <property type="entry name" value="RENTINAL DEGENERATION 3-LIKE"/>
    <property type="match status" value="1"/>
</dbReference>
<organism evidence="2 3">
    <name type="scientific">Candidula unifasciata</name>
    <dbReference type="NCBI Taxonomy" id="100452"/>
    <lineage>
        <taxon>Eukaryota</taxon>
        <taxon>Metazoa</taxon>
        <taxon>Spiralia</taxon>
        <taxon>Lophotrochozoa</taxon>
        <taxon>Mollusca</taxon>
        <taxon>Gastropoda</taxon>
        <taxon>Heterobranchia</taxon>
        <taxon>Euthyneura</taxon>
        <taxon>Panpulmonata</taxon>
        <taxon>Eupulmonata</taxon>
        <taxon>Stylommatophora</taxon>
        <taxon>Helicina</taxon>
        <taxon>Helicoidea</taxon>
        <taxon>Geomitridae</taxon>
        <taxon>Candidula</taxon>
    </lineage>
</organism>
<dbReference type="EMBL" id="CAJHNH020002057">
    <property type="protein sequence ID" value="CAG5125422.1"/>
    <property type="molecule type" value="Genomic_DNA"/>
</dbReference>
<dbReference type="Pfam" id="PF14473">
    <property type="entry name" value="RD3"/>
    <property type="match status" value="1"/>
</dbReference>
<evidence type="ECO:0000313" key="3">
    <source>
        <dbReference type="Proteomes" id="UP000678393"/>
    </source>
</evidence>
<reference evidence="2" key="1">
    <citation type="submission" date="2021-04" db="EMBL/GenBank/DDBJ databases">
        <authorList>
            <consortium name="Molecular Ecology Group"/>
        </authorList>
    </citation>
    <scope>NUCLEOTIDE SEQUENCE</scope>
</reference>
<evidence type="ECO:0000256" key="1">
    <source>
        <dbReference type="SAM" id="Coils"/>
    </source>
</evidence>
<proteinExistence type="predicted"/>
<dbReference type="Proteomes" id="UP000678393">
    <property type="component" value="Unassembled WGS sequence"/>
</dbReference>
<keyword evidence="3" id="KW-1185">Reference proteome</keyword>